<dbReference type="EMBL" id="CAJNRD030000893">
    <property type="protein sequence ID" value="CAG5072700.1"/>
    <property type="molecule type" value="Genomic_DNA"/>
</dbReference>
<feature type="compositionally biased region" description="Basic and acidic residues" evidence="1">
    <location>
        <begin position="1"/>
        <end position="10"/>
    </location>
</feature>
<comment type="caution">
    <text evidence="2">The sequence shown here is derived from an EMBL/GenBank/DDBJ whole genome shotgun (WGS) entry which is preliminary data.</text>
</comment>
<feature type="compositionally biased region" description="Gly residues" evidence="1">
    <location>
        <begin position="25"/>
        <end position="42"/>
    </location>
</feature>
<organism evidence="2 3">
    <name type="scientific">Cotesia congregata</name>
    <name type="common">Parasitoid wasp</name>
    <name type="synonym">Apanteles congregatus</name>
    <dbReference type="NCBI Taxonomy" id="51543"/>
    <lineage>
        <taxon>Eukaryota</taxon>
        <taxon>Metazoa</taxon>
        <taxon>Ecdysozoa</taxon>
        <taxon>Arthropoda</taxon>
        <taxon>Hexapoda</taxon>
        <taxon>Insecta</taxon>
        <taxon>Pterygota</taxon>
        <taxon>Neoptera</taxon>
        <taxon>Endopterygota</taxon>
        <taxon>Hymenoptera</taxon>
        <taxon>Apocrita</taxon>
        <taxon>Ichneumonoidea</taxon>
        <taxon>Braconidae</taxon>
        <taxon>Microgastrinae</taxon>
        <taxon>Cotesia</taxon>
    </lineage>
</organism>
<dbReference type="Proteomes" id="UP000786811">
    <property type="component" value="Unassembled WGS sequence"/>
</dbReference>
<accession>A0A8J2EHK0</accession>
<feature type="compositionally biased region" description="Basic and acidic residues" evidence="1">
    <location>
        <begin position="75"/>
        <end position="85"/>
    </location>
</feature>
<evidence type="ECO:0000256" key="1">
    <source>
        <dbReference type="SAM" id="MobiDB-lite"/>
    </source>
</evidence>
<reference evidence="2" key="1">
    <citation type="submission" date="2021-04" db="EMBL/GenBank/DDBJ databases">
        <authorList>
            <person name="Chebbi M.A.C M."/>
        </authorList>
    </citation>
    <scope>NUCLEOTIDE SEQUENCE</scope>
</reference>
<feature type="region of interest" description="Disordered" evidence="1">
    <location>
        <begin position="1"/>
        <end position="93"/>
    </location>
</feature>
<feature type="compositionally biased region" description="Gly residues" evidence="1">
    <location>
        <begin position="61"/>
        <end position="70"/>
    </location>
</feature>
<protein>
    <submittedName>
        <fullName evidence="2">Uncharacterized protein</fullName>
    </submittedName>
</protein>
<keyword evidence="3" id="KW-1185">Reference proteome</keyword>
<evidence type="ECO:0000313" key="2">
    <source>
        <dbReference type="EMBL" id="CAG5072700.1"/>
    </source>
</evidence>
<gene>
    <name evidence="2" type="ORF">HICCMSTLAB_LOCUS168</name>
</gene>
<evidence type="ECO:0000313" key="3">
    <source>
        <dbReference type="Proteomes" id="UP000786811"/>
    </source>
</evidence>
<dbReference type="AlphaFoldDB" id="A0A8J2EHK0"/>
<name>A0A8J2EHK0_COTCN</name>
<sequence length="93" mass="10038">MHINDKRSDYYQRYSSGPPPQNNYGYGGPVGAGSYNSGGGIGNYPPGDMPPSGHYRNRGYLGDGGGGGGYPSDWRPNRRDYDRRPPPPSNANT</sequence>
<proteinExistence type="predicted"/>